<name>A0ABN3DDB1_9ACTN</name>
<sequence>MGRRFLMFPWHVGAGHTGRCLALAGLLGAAGHEVLFAADPVGDMVRAAGLPVLGGAPAIRRSGLRGRGYLAVTGPDNAYASVGYYHPARVREHVERDRELIRRVAPDVVVTHMQPTAVLAARSEGVPVVSVADADFFVTGTHGWMPWMVSGSGGPRLSPFPASLPAFRQVARELGVPAPEETSDLLVGDLALIASIPDVERPADRYATDPRVHHVGPLIWDPDGGGELGHRLAAFDTEDRTRVYASVGGGAVAAAGLATAAVTAAGREPWALLLATGLAAPPSSVPAGARVLPHSFGGLNAAAAWADVVVCHGGHSTILAGLLAGKPVLVIPAMSENEGNGRYMVESTGTGLCLLKTEAGAAPASVDTAAPAGGAESAPIVTRWSAPGVGTRAELDGELLAAAVTELHSVPSYRARAEALGLRLRAAAGEAPGRILGLLDTAGLL</sequence>
<dbReference type="SUPFAM" id="SSF53756">
    <property type="entry name" value="UDP-Glycosyltransferase/glycogen phosphorylase"/>
    <property type="match status" value="1"/>
</dbReference>
<dbReference type="PANTHER" id="PTHR21015">
    <property type="entry name" value="UDP-N-ACETYLGLUCOSAMINE--N-ACETYLMURAMYL-(PENTAPEPTIDE) PYROPHOSPHORYL-UNDECAPRENOL N-ACETYLGLUCOSAMINE TRANSFERASE 1"/>
    <property type="match status" value="1"/>
</dbReference>
<gene>
    <name evidence="2" type="ORF">GCM10010430_04620</name>
</gene>
<accession>A0ABN3DDB1</accession>
<dbReference type="InterPro" id="IPR007235">
    <property type="entry name" value="Glyco_trans_28_C"/>
</dbReference>
<dbReference type="PANTHER" id="PTHR21015:SF22">
    <property type="entry name" value="GLYCOSYLTRANSFERASE"/>
    <property type="match status" value="1"/>
</dbReference>
<keyword evidence="3" id="KW-1185">Reference proteome</keyword>
<evidence type="ECO:0000313" key="2">
    <source>
        <dbReference type="EMBL" id="GAA2228100.1"/>
    </source>
</evidence>
<dbReference type="Pfam" id="PF04101">
    <property type="entry name" value="Glyco_tran_28_C"/>
    <property type="match status" value="1"/>
</dbReference>
<evidence type="ECO:0000313" key="3">
    <source>
        <dbReference type="Proteomes" id="UP001500305"/>
    </source>
</evidence>
<dbReference type="RefSeq" id="WP_344634471.1">
    <property type="nucleotide sequence ID" value="NZ_BAAATR010000002.1"/>
</dbReference>
<protein>
    <submittedName>
        <fullName evidence="2">Glycosyltransferase</fullName>
    </submittedName>
</protein>
<feature type="domain" description="Glycosyl transferase family 28 C-terminal" evidence="1">
    <location>
        <begin position="300"/>
        <end position="340"/>
    </location>
</feature>
<dbReference type="Proteomes" id="UP001500305">
    <property type="component" value="Unassembled WGS sequence"/>
</dbReference>
<reference evidence="2 3" key="1">
    <citation type="journal article" date="2019" name="Int. J. Syst. Evol. Microbiol.">
        <title>The Global Catalogue of Microorganisms (GCM) 10K type strain sequencing project: providing services to taxonomists for standard genome sequencing and annotation.</title>
        <authorList>
            <consortium name="The Broad Institute Genomics Platform"/>
            <consortium name="The Broad Institute Genome Sequencing Center for Infectious Disease"/>
            <person name="Wu L."/>
            <person name="Ma J."/>
        </authorList>
    </citation>
    <scope>NUCLEOTIDE SEQUENCE [LARGE SCALE GENOMIC DNA]</scope>
    <source>
        <strain evidence="2 3">JCM 7356</strain>
    </source>
</reference>
<dbReference type="Gene3D" id="3.40.50.2000">
    <property type="entry name" value="Glycogen Phosphorylase B"/>
    <property type="match status" value="2"/>
</dbReference>
<proteinExistence type="predicted"/>
<organism evidence="2 3">
    <name type="scientific">Kitasatospora cystarginea</name>
    <dbReference type="NCBI Taxonomy" id="58350"/>
    <lineage>
        <taxon>Bacteria</taxon>
        <taxon>Bacillati</taxon>
        <taxon>Actinomycetota</taxon>
        <taxon>Actinomycetes</taxon>
        <taxon>Kitasatosporales</taxon>
        <taxon>Streptomycetaceae</taxon>
        <taxon>Kitasatospora</taxon>
    </lineage>
</organism>
<dbReference type="EMBL" id="BAAATR010000002">
    <property type="protein sequence ID" value="GAA2228100.1"/>
    <property type="molecule type" value="Genomic_DNA"/>
</dbReference>
<comment type="caution">
    <text evidence="2">The sequence shown here is derived from an EMBL/GenBank/DDBJ whole genome shotgun (WGS) entry which is preliminary data.</text>
</comment>
<evidence type="ECO:0000259" key="1">
    <source>
        <dbReference type="Pfam" id="PF04101"/>
    </source>
</evidence>